<evidence type="ECO:0000256" key="6">
    <source>
        <dbReference type="ARBA" id="ARBA00023242"/>
    </source>
</evidence>
<sequence length="256" mass="29252">MADIQRQAKVSTLHKLYGDRYNQAEATCLLKHHDWDERETINFIQESEPRDVRKLIQRLSGNETSEIQKDEDLVRSVTKGLTTDMRQFSCSPCDQVWWRTVPINKPVSKCKLCKTKYDPVPKEMMWGWAIFKCECGKEFSGFGQMGVTRSECYQCGLSPYPSTIRPPNRRRTPKSKLKHKCDAPDCPGCGHSGNDTEEDMVKKCVHPRSRVGKPKVMFSSEAHVSTGSTISSFRDQDELCSAMYNTSLSSIRENLK</sequence>
<accession>A0A210PYZ6</accession>
<evidence type="ECO:0000256" key="3">
    <source>
        <dbReference type="ARBA" id="ARBA00005469"/>
    </source>
</evidence>
<name>A0A210PYZ6_MIZYE</name>
<proteinExistence type="inferred from homology"/>
<dbReference type="GO" id="GO:0043022">
    <property type="term" value="F:ribosome binding"/>
    <property type="evidence" value="ECO:0007669"/>
    <property type="project" value="TreeGrafter"/>
</dbReference>
<dbReference type="EMBL" id="NEDP02005368">
    <property type="protein sequence ID" value="OWF41705.1"/>
    <property type="molecule type" value="Genomic_DNA"/>
</dbReference>
<evidence type="ECO:0000256" key="2">
    <source>
        <dbReference type="ARBA" id="ARBA00004331"/>
    </source>
</evidence>
<keyword evidence="5" id="KW-0694">RNA-binding</keyword>
<dbReference type="Proteomes" id="UP000242188">
    <property type="component" value="Unassembled WGS sequence"/>
</dbReference>
<dbReference type="Pfam" id="PF15135">
    <property type="entry name" value="UPF0515"/>
    <property type="match status" value="1"/>
</dbReference>
<evidence type="ECO:0000313" key="8">
    <source>
        <dbReference type="Proteomes" id="UP000242188"/>
    </source>
</evidence>
<evidence type="ECO:0000256" key="4">
    <source>
        <dbReference type="ARBA" id="ARBA00022490"/>
    </source>
</evidence>
<keyword evidence="6" id="KW-0539">Nucleus</keyword>
<keyword evidence="4" id="KW-0963">Cytoplasm</keyword>
<comment type="similarity">
    <text evidence="3">Belongs to the SHFL family.</text>
</comment>
<keyword evidence="8" id="KW-1185">Reference proteome</keyword>
<dbReference type="PANTHER" id="PTHR16135">
    <property type="entry name" value="REPRESSOR OF YIELD OF DENV PROTEIN"/>
    <property type="match status" value="1"/>
</dbReference>
<dbReference type="AlphaFoldDB" id="A0A210PYZ6"/>
<dbReference type="GO" id="GO:0036464">
    <property type="term" value="C:cytoplasmic ribonucleoprotein granule"/>
    <property type="evidence" value="ECO:0007669"/>
    <property type="project" value="UniProtKB-SubCell"/>
</dbReference>
<comment type="subcellular location">
    <subcellularLocation>
        <location evidence="2">Cytoplasm</location>
        <location evidence="2">Cytoplasmic ribonucleoprotein granule</location>
    </subcellularLocation>
    <subcellularLocation>
        <location evidence="1">Nucleus</location>
    </subcellularLocation>
</comment>
<dbReference type="OrthoDB" id="9423182at2759"/>
<evidence type="ECO:0000256" key="5">
    <source>
        <dbReference type="ARBA" id="ARBA00022884"/>
    </source>
</evidence>
<dbReference type="PANTHER" id="PTHR16135:SF2">
    <property type="entry name" value="SHIFTLESS ANTIVIRAL INHIBITOR OF RIBOSOMAL FRAMESHIFTING PROTEIN"/>
    <property type="match status" value="1"/>
</dbReference>
<dbReference type="GO" id="GO:1990825">
    <property type="term" value="F:sequence-specific mRNA binding"/>
    <property type="evidence" value="ECO:0007669"/>
    <property type="project" value="TreeGrafter"/>
</dbReference>
<dbReference type="GO" id="GO:0005634">
    <property type="term" value="C:nucleus"/>
    <property type="evidence" value="ECO:0007669"/>
    <property type="project" value="UniProtKB-SubCell"/>
</dbReference>
<organism evidence="7 8">
    <name type="scientific">Mizuhopecten yessoensis</name>
    <name type="common">Japanese scallop</name>
    <name type="synonym">Patinopecten yessoensis</name>
    <dbReference type="NCBI Taxonomy" id="6573"/>
    <lineage>
        <taxon>Eukaryota</taxon>
        <taxon>Metazoa</taxon>
        <taxon>Spiralia</taxon>
        <taxon>Lophotrochozoa</taxon>
        <taxon>Mollusca</taxon>
        <taxon>Bivalvia</taxon>
        <taxon>Autobranchia</taxon>
        <taxon>Pteriomorphia</taxon>
        <taxon>Pectinida</taxon>
        <taxon>Pectinoidea</taxon>
        <taxon>Pectinidae</taxon>
        <taxon>Mizuhopecten</taxon>
    </lineage>
</organism>
<dbReference type="InterPro" id="IPR026795">
    <property type="entry name" value="SHFL"/>
</dbReference>
<evidence type="ECO:0000256" key="1">
    <source>
        <dbReference type="ARBA" id="ARBA00004123"/>
    </source>
</evidence>
<gene>
    <name evidence="7" type="ORF">KP79_PYT02135</name>
</gene>
<comment type="caution">
    <text evidence="7">The sequence shown here is derived from an EMBL/GenBank/DDBJ whole genome shotgun (WGS) entry which is preliminary data.</text>
</comment>
<protein>
    <submittedName>
        <fullName evidence="7">UPF0515 protein C19orf66-like</fullName>
    </submittedName>
</protein>
<evidence type="ECO:0000313" key="7">
    <source>
        <dbReference type="EMBL" id="OWF41705.1"/>
    </source>
</evidence>
<dbReference type="GO" id="GO:0075523">
    <property type="term" value="P:viral translational frameshifting"/>
    <property type="evidence" value="ECO:0007669"/>
    <property type="project" value="TreeGrafter"/>
</dbReference>
<dbReference type="GO" id="GO:0045087">
    <property type="term" value="P:innate immune response"/>
    <property type="evidence" value="ECO:0007669"/>
    <property type="project" value="TreeGrafter"/>
</dbReference>
<reference evidence="7 8" key="1">
    <citation type="journal article" date="2017" name="Nat. Ecol. Evol.">
        <title>Scallop genome provides insights into evolution of bilaterian karyotype and development.</title>
        <authorList>
            <person name="Wang S."/>
            <person name="Zhang J."/>
            <person name="Jiao W."/>
            <person name="Li J."/>
            <person name="Xun X."/>
            <person name="Sun Y."/>
            <person name="Guo X."/>
            <person name="Huan P."/>
            <person name="Dong B."/>
            <person name="Zhang L."/>
            <person name="Hu X."/>
            <person name="Sun X."/>
            <person name="Wang J."/>
            <person name="Zhao C."/>
            <person name="Wang Y."/>
            <person name="Wang D."/>
            <person name="Huang X."/>
            <person name="Wang R."/>
            <person name="Lv J."/>
            <person name="Li Y."/>
            <person name="Zhang Z."/>
            <person name="Liu B."/>
            <person name="Lu W."/>
            <person name="Hui Y."/>
            <person name="Liang J."/>
            <person name="Zhou Z."/>
            <person name="Hou R."/>
            <person name="Li X."/>
            <person name="Liu Y."/>
            <person name="Li H."/>
            <person name="Ning X."/>
            <person name="Lin Y."/>
            <person name="Zhao L."/>
            <person name="Xing Q."/>
            <person name="Dou J."/>
            <person name="Li Y."/>
            <person name="Mao J."/>
            <person name="Guo H."/>
            <person name="Dou H."/>
            <person name="Li T."/>
            <person name="Mu C."/>
            <person name="Jiang W."/>
            <person name="Fu Q."/>
            <person name="Fu X."/>
            <person name="Miao Y."/>
            <person name="Liu J."/>
            <person name="Yu Q."/>
            <person name="Li R."/>
            <person name="Liao H."/>
            <person name="Li X."/>
            <person name="Kong Y."/>
            <person name="Jiang Z."/>
            <person name="Chourrout D."/>
            <person name="Li R."/>
            <person name="Bao Z."/>
        </authorList>
    </citation>
    <scope>NUCLEOTIDE SEQUENCE [LARGE SCALE GENOMIC DNA]</scope>
    <source>
        <strain evidence="7 8">PY_sf001</strain>
    </source>
</reference>